<accession>A0A645BX42</accession>
<gene>
    <name evidence="1" type="ORF">SDC9_116165</name>
</gene>
<sequence length="107" mass="11793">MPHGVGDLVEKARAPVSRAAISVVAQICQRAQELSGQITVRGVYHDAVIAAEAHHTFGGGGKILDDLFYLRQREFLWLSPELIPNLAHLHARRRQAAKTFHFKNSGA</sequence>
<comment type="caution">
    <text evidence="1">The sequence shown here is derived from an EMBL/GenBank/DDBJ whole genome shotgun (WGS) entry which is preliminary data.</text>
</comment>
<protein>
    <submittedName>
        <fullName evidence="1">Uncharacterized protein</fullName>
    </submittedName>
</protein>
<proteinExistence type="predicted"/>
<dbReference type="AlphaFoldDB" id="A0A645BX42"/>
<name>A0A645BX42_9ZZZZ</name>
<evidence type="ECO:0000313" key="1">
    <source>
        <dbReference type="EMBL" id="MPM69221.1"/>
    </source>
</evidence>
<dbReference type="EMBL" id="VSSQ01022722">
    <property type="protein sequence ID" value="MPM69221.1"/>
    <property type="molecule type" value="Genomic_DNA"/>
</dbReference>
<organism evidence="1">
    <name type="scientific">bioreactor metagenome</name>
    <dbReference type="NCBI Taxonomy" id="1076179"/>
    <lineage>
        <taxon>unclassified sequences</taxon>
        <taxon>metagenomes</taxon>
        <taxon>ecological metagenomes</taxon>
    </lineage>
</organism>
<reference evidence="1" key="1">
    <citation type="submission" date="2019-08" db="EMBL/GenBank/DDBJ databases">
        <authorList>
            <person name="Kucharzyk K."/>
            <person name="Murdoch R.W."/>
            <person name="Higgins S."/>
            <person name="Loffler F."/>
        </authorList>
    </citation>
    <scope>NUCLEOTIDE SEQUENCE</scope>
</reference>